<evidence type="ECO:0000256" key="9">
    <source>
        <dbReference type="RuleBase" id="RU003829"/>
    </source>
</evidence>
<dbReference type="FunFam" id="3.30.230.130:FF:000003">
    <property type="entry name" value="Cullin 2"/>
    <property type="match status" value="1"/>
</dbReference>
<keyword evidence="4" id="KW-0963">Cytoplasm</keyword>
<dbReference type="PANTHER" id="PTHR11932">
    <property type="entry name" value="CULLIN"/>
    <property type="match status" value="1"/>
</dbReference>
<feature type="domain" description="Cullin family profile" evidence="10">
    <location>
        <begin position="410"/>
        <end position="640"/>
    </location>
</feature>
<comment type="pathway">
    <text evidence="2">Protein modification; protein ubiquitination.</text>
</comment>
<dbReference type="SUPFAM" id="SSF46785">
    <property type="entry name" value="Winged helix' DNA-binding domain"/>
    <property type="match status" value="1"/>
</dbReference>
<dbReference type="SMART" id="SM00884">
    <property type="entry name" value="Cullin_Nedd8"/>
    <property type="match status" value="1"/>
</dbReference>
<dbReference type="GeneID" id="7047697"/>
<dbReference type="InterPro" id="IPR001373">
    <property type="entry name" value="Cullin_N"/>
</dbReference>
<dbReference type="FunFam" id="1.10.10.10:FF:000014">
    <property type="entry name" value="Cullin 1"/>
    <property type="match status" value="1"/>
</dbReference>
<dbReference type="Gene3D" id="1.20.1310.10">
    <property type="entry name" value="Cullin Repeats"/>
    <property type="match status" value="4"/>
</dbReference>
<dbReference type="FunFam" id="1.20.1310.10:FF:000019">
    <property type="entry name" value="Cullin 1"/>
    <property type="match status" value="1"/>
</dbReference>
<dbReference type="GO" id="GO:0030674">
    <property type="term" value="F:protein-macromolecule adaptor activity"/>
    <property type="evidence" value="ECO:0000318"/>
    <property type="project" value="GO_Central"/>
</dbReference>
<dbReference type="eggNOG" id="KOG2166">
    <property type="taxonomic scope" value="Eukaryota"/>
</dbReference>
<name>B6K0N3_SCHJY</name>
<evidence type="ECO:0000256" key="7">
    <source>
        <dbReference type="ARBA" id="ARBA00022843"/>
    </source>
</evidence>
<protein>
    <submittedName>
        <fullName evidence="11">Cullin 1</fullName>
    </submittedName>
</protein>
<dbReference type="Pfam" id="PF26557">
    <property type="entry name" value="Cullin_AB"/>
    <property type="match status" value="1"/>
</dbReference>
<dbReference type="RefSeq" id="XP_002173797.2">
    <property type="nucleotide sequence ID" value="XM_002173761.2"/>
</dbReference>
<evidence type="ECO:0000313" key="13">
    <source>
        <dbReference type="Proteomes" id="UP000001744"/>
    </source>
</evidence>
<proteinExistence type="inferred from homology"/>
<dbReference type="Pfam" id="PF00888">
    <property type="entry name" value="Cullin"/>
    <property type="match status" value="1"/>
</dbReference>
<dbReference type="VEuPathDB" id="FungiDB:SJAG_02591"/>
<dbReference type="InterPro" id="IPR045093">
    <property type="entry name" value="Cullin"/>
</dbReference>
<keyword evidence="5" id="KW-1017">Isopeptide bond</keyword>
<evidence type="ECO:0000259" key="10">
    <source>
        <dbReference type="PROSITE" id="PS50069"/>
    </source>
</evidence>
<dbReference type="InterPro" id="IPR016158">
    <property type="entry name" value="Cullin_homology"/>
</dbReference>
<dbReference type="FunFam" id="1.20.1310.10:FF:000001">
    <property type="entry name" value="Cullin 3"/>
    <property type="match status" value="1"/>
</dbReference>
<dbReference type="Pfam" id="PF10557">
    <property type="entry name" value="Cullin_Nedd8"/>
    <property type="match status" value="1"/>
</dbReference>
<dbReference type="FunFam" id="1.20.1310.10:FF:000029">
    <property type="entry name" value="Cullin homolog 1"/>
    <property type="match status" value="1"/>
</dbReference>
<accession>B6K0N3</accession>
<dbReference type="GO" id="GO:0005737">
    <property type="term" value="C:cytoplasm"/>
    <property type="evidence" value="ECO:0007669"/>
    <property type="project" value="UniProtKB-SubCell"/>
</dbReference>
<dbReference type="EMBL" id="KE651166">
    <property type="protein sequence ID" value="EEB07504.2"/>
    <property type="molecule type" value="Genomic_DNA"/>
</dbReference>
<dbReference type="SMART" id="SM00182">
    <property type="entry name" value="CULLIN"/>
    <property type="match status" value="1"/>
</dbReference>
<sequence>MNSNNGKVLPAVQVYDNLNGNWPLLRSGIAQILEKLDDGMTIARYMELYTAIHNYCADASKTVSADSFGDRSVSVLGEALYNNLVLYLSKYLEQLRQQLPFYDSAEIALEAYAASWKKYTTAAGFLNHLFRYLNRYWVKLKNQFTEAYVYDVYTLCLVSWQQHIFQYVSKDLLQDLLRLFTKLRHYEPVDMKDVKICIESITSLSFDKTDLSKPTLKLYKDFFERQFLSATQTFYEDEAARFIQSCSVVDYMKKAETRLSEEEELVKLYLHESTLQPLLRVVENTLITLHASTLHEAFPGLLEDGRLEDVVRMYQLLSRTDNGLQPLRVAFEMCVRKSGLASVDNVVAATNPGEDTDPHAYLHALLSVYERYRKIVTSAFNGDSEFTKYLDNACREFINRNAVCKTSSSRSPELLARYTDAVLRRNSKTGDTEDIEQVLSSVMIVFRYVEDKDVFQKFYAKFLAKRLVNGTSTSEDSESSMLSKLKEACGFEYTNKLQRMIQDIGLSSDLTDAFHAQQPSKLSPIDFNILVLSTSSWPLSSSSTTFRLPNELAELHDAFQNFYQNKHSGRKLNWLMHLSKGEMKAKFGDSSSTTYILQVSTYQMGVLLLYNAADSYTFAELQQNTELSATYLSGILRIFLRAKILVQQGNNKLDDPSTVFALNRQFRSRRIRLPLNLPIKTEQKQESAETQKTIKEDRKLLLQSAIVRIMKARKTLKHVVLVKETIDQIKSRFKPEVADIKRCIDILIEKEYLERQGRDEYVYLA</sequence>
<dbReference type="AlphaFoldDB" id="B6K0N3"/>
<dbReference type="PROSITE" id="PS01256">
    <property type="entry name" value="CULLIN_1"/>
    <property type="match status" value="1"/>
</dbReference>
<dbReference type="InterPro" id="IPR016159">
    <property type="entry name" value="Cullin_repeat-like_dom_sf"/>
</dbReference>
<dbReference type="GO" id="GO:0019005">
    <property type="term" value="C:SCF ubiquitin ligase complex"/>
    <property type="evidence" value="ECO:0000318"/>
    <property type="project" value="GO_Central"/>
</dbReference>
<dbReference type="JaponicusDB" id="SJAG_02591">
    <property type="gene designation" value="cul1"/>
</dbReference>
<evidence type="ECO:0000256" key="2">
    <source>
        <dbReference type="ARBA" id="ARBA00004906"/>
    </source>
</evidence>
<organism evidence="11 13">
    <name type="scientific">Schizosaccharomyces japonicus (strain yFS275 / FY16936)</name>
    <name type="common">Fission yeast</name>
    <dbReference type="NCBI Taxonomy" id="402676"/>
    <lineage>
        <taxon>Eukaryota</taxon>
        <taxon>Fungi</taxon>
        <taxon>Dikarya</taxon>
        <taxon>Ascomycota</taxon>
        <taxon>Taphrinomycotina</taxon>
        <taxon>Schizosaccharomycetes</taxon>
        <taxon>Schizosaccharomycetales</taxon>
        <taxon>Schizosaccharomycetaceae</taxon>
        <taxon>Schizosaccharomyces</taxon>
    </lineage>
</organism>
<keyword evidence="7" id="KW-0832">Ubl conjugation</keyword>
<dbReference type="SUPFAM" id="SSF75632">
    <property type="entry name" value="Cullin homology domain"/>
    <property type="match status" value="1"/>
</dbReference>
<dbReference type="OrthoDB" id="27073at2759"/>
<evidence type="ECO:0000256" key="6">
    <source>
        <dbReference type="ARBA" id="ARBA00022786"/>
    </source>
</evidence>
<dbReference type="InterPro" id="IPR016157">
    <property type="entry name" value="Cullin_CS"/>
</dbReference>
<dbReference type="SUPFAM" id="SSF74788">
    <property type="entry name" value="Cullin repeat-like"/>
    <property type="match status" value="1"/>
</dbReference>
<dbReference type="PROSITE" id="PS50069">
    <property type="entry name" value="CULLIN_2"/>
    <property type="match status" value="1"/>
</dbReference>
<comment type="subcellular location">
    <subcellularLocation>
        <location evidence="1">Cytoplasm</location>
    </subcellularLocation>
</comment>
<dbReference type="InterPro" id="IPR036317">
    <property type="entry name" value="Cullin_homology_sf"/>
</dbReference>
<dbReference type="GO" id="GO:0031146">
    <property type="term" value="P:SCF-dependent proteasomal ubiquitin-dependent protein catabolic process"/>
    <property type="evidence" value="ECO:0000318"/>
    <property type="project" value="GO_Central"/>
</dbReference>
<dbReference type="InterPro" id="IPR036388">
    <property type="entry name" value="WH-like_DNA-bd_sf"/>
</dbReference>
<dbReference type="Gene3D" id="3.30.230.130">
    <property type="entry name" value="Cullin, Chain C, Domain 2"/>
    <property type="match status" value="1"/>
</dbReference>
<dbReference type="FunFam" id="1.20.1310.10:FF:000012">
    <property type="entry name" value="Cullin 2"/>
    <property type="match status" value="1"/>
</dbReference>
<evidence type="ECO:0000256" key="8">
    <source>
        <dbReference type="PROSITE-ProRule" id="PRU00330"/>
    </source>
</evidence>
<evidence type="ECO:0000256" key="5">
    <source>
        <dbReference type="ARBA" id="ARBA00022499"/>
    </source>
</evidence>
<evidence type="ECO:0000256" key="4">
    <source>
        <dbReference type="ARBA" id="ARBA00022490"/>
    </source>
</evidence>
<evidence type="ECO:0000256" key="1">
    <source>
        <dbReference type="ARBA" id="ARBA00004496"/>
    </source>
</evidence>
<comment type="similarity">
    <text evidence="3 8 9">Belongs to the cullin family.</text>
</comment>
<dbReference type="HOGENOM" id="CLU_004747_6_1_1"/>
<evidence type="ECO:0000256" key="3">
    <source>
        <dbReference type="ARBA" id="ARBA00006019"/>
    </source>
</evidence>
<keyword evidence="6" id="KW-0833">Ubl conjugation pathway</keyword>
<dbReference type="InterPro" id="IPR019559">
    <property type="entry name" value="Cullin_neddylation_domain"/>
</dbReference>
<dbReference type="OMA" id="IREWDRY"/>
<dbReference type="Proteomes" id="UP000001744">
    <property type="component" value="Unassembled WGS sequence"/>
</dbReference>
<dbReference type="GO" id="GO:0031625">
    <property type="term" value="F:ubiquitin protein ligase binding"/>
    <property type="evidence" value="ECO:0000318"/>
    <property type="project" value="GO_Central"/>
</dbReference>
<dbReference type="InterPro" id="IPR036390">
    <property type="entry name" value="WH_DNA-bd_sf"/>
</dbReference>
<keyword evidence="13" id="KW-1185">Reference proteome</keyword>
<dbReference type="InterPro" id="IPR059120">
    <property type="entry name" value="Cullin-like_AB"/>
</dbReference>
<dbReference type="GO" id="GO:0043224">
    <property type="term" value="C:nuclear SCF ubiquitin ligase complex"/>
    <property type="evidence" value="ECO:0007669"/>
    <property type="project" value="EnsemblFungi"/>
</dbReference>
<dbReference type="STRING" id="402676.B6K0N3"/>
<dbReference type="GO" id="GO:0016567">
    <property type="term" value="P:protein ubiquitination"/>
    <property type="evidence" value="ECO:0000318"/>
    <property type="project" value="GO_Central"/>
</dbReference>
<dbReference type="Gene3D" id="1.10.10.10">
    <property type="entry name" value="Winged helix-like DNA-binding domain superfamily/Winged helix DNA-binding domain"/>
    <property type="match status" value="1"/>
</dbReference>
<evidence type="ECO:0000313" key="11">
    <source>
        <dbReference type="EMBL" id="EEB07504.2"/>
    </source>
</evidence>
<gene>
    <name evidence="12" type="primary">cul1</name>
    <name evidence="11" type="ORF">SJAG_02591</name>
</gene>
<reference evidence="11 13" key="1">
    <citation type="journal article" date="2011" name="Science">
        <title>Comparative functional genomics of the fission yeasts.</title>
        <authorList>
            <person name="Rhind N."/>
            <person name="Chen Z."/>
            <person name="Yassour M."/>
            <person name="Thompson D.A."/>
            <person name="Haas B.J."/>
            <person name="Habib N."/>
            <person name="Wapinski I."/>
            <person name="Roy S."/>
            <person name="Lin M.F."/>
            <person name="Heiman D.I."/>
            <person name="Young S.K."/>
            <person name="Furuya K."/>
            <person name="Guo Y."/>
            <person name="Pidoux A."/>
            <person name="Chen H.M."/>
            <person name="Robbertse B."/>
            <person name="Goldberg J.M."/>
            <person name="Aoki K."/>
            <person name="Bayne E.H."/>
            <person name="Berlin A.M."/>
            <person name="Desjardins C.A."/>
            <person name="Dobbs E."/>
            <person name="Dukaj L."/>
            <person name="Fan L."/>
            <person name="FitzGerald M.G."/>
            <person name="French C."/>
            <person name="Gujja S."/>
            <person name="Hansen K."/>
            <person name="Keifenheim D."/>
            <person name="Levin J.Z."/>
            <person name="Mosher R.A."/>
            <person name="Mueller C.A."/>
            <person name="Pfiffner J."/>
            <person name="Priest M."/>
            <person name="Russ C."/>
            <person name="Smialowska A."/>
            <person name="Swoboda P."/>
            <person name="Sykes S.M."/>
            <person name="Vaughn M."/>
            <person name="Vengrova S."/>
            <person name="Yoder R."/>
            <person name="Zeng Q."/>
            <person name="Allshire R."/>
            <person name="Baulcombe D."/>
            <person name="Birren B.W."/>
            <person name="Brown W."/>
            <person name="Ekwall K."/>
            <person name="Kellis M."/>
            <person name="Leatherwood J."/>
            <person name="Levin H."/>
            <person name="Margalit H."/>
            <person name="Martienssen R."/>
            <person name="Nieduszynski C.A."/>
            <person name="Spatafora J.W."/>
            <person name="Friedman N."/>
            <person name="Dalgaard J.Z."/>
            <person name="Baumann P."/>
            <person name="Niki H."/>
            <person name="Regev A."/>
            <person name="Nusbaum C."/>
        </authorList>
    </citation>
    <scope>NUCLEOTIDE SEQUENCE [LARGE SCALE GENOMIC DNA]</scope>
    <source>
        <strain evidence="13">yFS275 / FY16936</strain>
    </source>
</reference>
<evidence type="ECO:0000313" key="12">
    <source>
        <dbReference type="JaponicusDB" id="SJAG_02591"/>
    </source>
</evidence>